<gene>
    <name evidence="2" type="ORF">MPRG_50150</name>
</gene>
<dbReference type="Gene3D" id="1.25.40.10">
    <property type="entry name" value="Tetratricopeptide repeat domain"/>
    <property type="match status" value="2"/>
</dbReference>
<evidence type="ECO:0000313" key="3">
    <source>
        <dbReference type="Proteomes" id="UP000465240"/>
    </source>
</evidence>
<dbReference type="Pfam" id="PF00535">
    <property type="entry name" value="Glycos_transf_2"/>
    <property type="match status" value="2"/>
</dbReference>
<keyword evidence="3" id="KW-1185">Reference proteome</keyword>
<dbReference type="PANTHER" id="PTHR43630:SF2">
    <property type="entry name" value="GLYCOSYLTRANSFERASE"/>
    <property type="match status" value="1"/>
</dbReference>
<dbReference type="InterPro" id="IPR011990">
    <property type="entry name" value="TPR-like_helical_dom_sf"/>
</dbReference>
<organism evidence="2 3">
    <name type="scientific">Mycobacterium paragordonae</name>
    <dbReference type="NCBI Taxonomy" id="1389713"/>
    <lineage>
        <taxon>Bacteria</taxon>
        <taxon>Bacillati</taxon>
        <taxon>Actinomycetota</taxon>
        <taxon>Actinomycetes</taxon>
        <taxon>Mycobacteriales</taxon>
        <taxon>Mycobacteriaceae</taxon>
        <taxon>Mycobacterium</taxon>
    </lineage>
</organism>
<protein>
    <recommendedName>
        <fullName evidence="1">Glycosyltransferase 2-like domain-containing protein</fullName>
    </recommendedName>
</protein>
<dbReference type="EMBL" id="BLKX01000001">
    <property type="protein sequence ID" value="GFG81739.1"/>
    <property type="molecule type" value="Genomic_DNA"/>
</dbReference>
<comment type="caution">
    <text evidence="2">The sequence shown here is derived from an EMBL/GenBank/DDBJ whole genome shotgun (WGS) entry which is preliminary data.</text>
</comment>
<dbReference type="PANTHER" id="PTHR43630">
    <property type="entry name" value="POLY-BETA-1,6-N-ACETYL-D-GLUCOSAMINE SYNTHASE"/>
    <property type="match status" value="1"/>
</dbReference>
<accession>A0ABQ1CBH1</accession>
<evidence type="ECO:0000313" key="2">
    <source>
        <dbReference type="EMBL" id="GFG81739.1"/>
    </source>
</evidence>
<name>A0ABQ1CBH1_9MYCO</name>
<evidence type="ECO:0000259" key="1">
    <source>
        <dbReference type="Pfam" id="PF00535"/>
    </source>
</evidence>
<sequence length="1240" mass="138902">MTSKSAPTSEPFKGRAPAGFDIAPLSVISSWTPVAGYHLAVPDSANARAAICLNMIVRNEAHIVCEALDSVAPYISSWVIVDTGSNDGSQELIRNHMAGLGIPGELHERPWLNFGHNRTEAMTLAQGHGDYILVMDADDILEGKPDFNSLNADIYFMLITEGSIVYWRPQLFRDGLRVRYVGVVHETVAWDDPYVEERLVGPYHIESRRLGSRNLDPDRYARDRDLLLEVVEQNPEDARSIYFLAQSYFCLGDFVQAHKWYERRANLGGSDEDTYVAMIRAADSMVELGEPWPVVQDAYLRAWEYRPTRAEPLWAIARHYREENRYELGYEFAQLAAEIPFPDQDLSLVNGDVYTWRATDEQAVCASWIGKQPEAFTLCRGMLALPDLPEEDRQRIAGNRDVCVPTMIDAASSYPDTALMKSLQHQPACARDARVVVTLIAGPDRDSTEKTLNSFVNCCTDISRVHRFLALDAGLSIDDRAELSKRYRFLEFIDTDPADGTASDLAHLREHVDARFWLHLGKGWRFFAPENLITRLGAVLDAECQVFQVGINFADAVRLTGTCAAEDAVRRAPDAGRYALTEAVARGPAMFDNMRLDLAGGVLDNDSDPITELERRSAAVGLQTASLDEVLCVAADADSAPGASAPEKTAQSGICLNMIVRNEAHIIHEALDSVAPYISSWVIVDTGSDDGTQDVIRRHMAGLGIPGTLHERRWHNFAHNRSEALDLAQDHGDYIWIMDADDKLAGKPDFNRLNADIYLLRYQLGADVYWRPQLFRNGIDVRYEGVVHEYASWDGPYVSAELGGEYHIEARTVGARSQDPLKYAHDRNLLLTEVERNPNDTRSVFYLAQSCFDLGRTREQTYDFVSALKWYERRVEMGGWEEEVFYSMLRVAESMLRLGAPWDEVQEAFFKAWEFRPNRAEPLHTIATCYREERRWELGYLFAQAAAEIPYPDTDRLFVRSDIYAWRALDEQAVCASWIGKQPEAFTLCRRMLARADLPDEDRPRISGNRDVCVPTVLEAALSYPDALVQSLLVGAGEPEVVVSLIAGPDRESTEQTLNSFVHNCTDISRVGRFVALDTGMSAEDRALLSQRYGFLEFLDRGPKDRPGAQLARLCSNIDGRFWLHLDQGWQFFAPENLITRLTAVLRAEPHVFQVGVNYTDAAKLTGTSAPETAVRRAPETGRYLLTDAIATGPAMFDTTRVERAGGIKGNKPITKLAQRAATLGLHTASLDEVLCITNC</sequence>
<feature type="domain" description="Glycosyltransferase 2-like" evidence="1">
    <location>
        <begin position="658"/>
        <end position="743"/>
    </location>
</feature>
<reference evidence="2 3" key="1">
    <citation type="journal article" date="2019" name="Emerg. Microbes Infect.">
        <title>Comprehensive subspecies identification of 175 nontuberculous mycobacteria species based on 7547 genomic profiles.</title>
        <authorList>
            <person name="Matsumoto Y."/>
            <person name="Kinjo T."/>
            <person name="Motooka D."/>
            <person name="Nabeya D."/>
            <person name="Jung N."/>
            <person name="Uechi K."/>
            <person name="Horii T."/>
            <person name="Iida T."/>
            <person name="Fujita J."/>
            <person name="Nakamura S."/>
        </authorList>
    </citation>
    <scope>NUCLEOTIDE SEQUENCE [LARGE SCALE GENOMIC DNA]</scope>
    <source>
        <strain evidence="2 3">JCM 18565</strain>
    </source>
</reference>
<feature type="domain" description="Glycosyltransferase 2-like" evidence="1">
    <location>
        <begin position="55"/>
        <end position="141"/>
    </location>
</feature>
<dbReference type="InterPro" id="IPR029044">
    <property type="entry name" value="Nucleotide-diphossugar_trans"/>
</dbReference>
<dbReference type="Gene3D" id="3.90.550.10">
    <property type="entry name" value="Spore Coat Polysaccharide Biosynthesis Protein SpsA, Chain A"/>
    <property type="match status" value="2"/>
</dbReference>
<proteinExistence type="predicted"/>
<dbReference type="SUPFAM" id="SSF53448">
    <property type="entry name" value="Nucleotide-diphospho-sugar transferases"/>
    <property type="match status" value="2"/>
</dbReference>
<dbReference type="InterPro" id="IPR001173">
    <property type="entry name" value="Glyco_trans_2-like"/>
</dbReference>
<dbReference type="Proteomes" id="UP000465240">
    <property type="component" value="Unassembled WGS sequence"/>
</dbReference>
<dbReference type="SUPFAM" id="SSF48452">
    <property type="entry name" value="TPR-like"/>
    <property type="match status" value="2"/>
</dbReference>